<name>A0ABV1SGY0_9RHOB</name>
<feature type="signal peptide" evidence="2">
    <location>
        <begin position="1"/>
        <end position="21"/>
    </location>
</feature>
<keyword evidence="1" id="KW-0812">Transmembrane</keyword>
<keyword evidence="2" id="KW-0732">Signal</keyword>
<keyword evidence="4" id="KW-1185">Reference proteome</keyword>
<reference evidence="3 4" key="1">
    <citation type="submission" date="2024-01" db="EMBL/GenBank/DDBJ databases">
        <authorList>
            <person name="Deng Y."/>
            <person name="Su J."/>
        </authorList>
    </citation>
    <scope>NUCLEOTIDE SEQUENCE [LARGE SCALE GENOMIC DNA]</scope>
    <source>
        <strain evidence="3 4">CPCC 100088</strain>
    </source>
</reference>
<feature type="chain" id="PRO_5046947024" evidence="2">
    <location>
        <begin position="22"/>
        <end position="527"/>
    </location>
</feature>
<dbReference type="RefSeq" id="WP_350936865.1">
    <property type="nucleotide sequence ID" value="NZ_JAYWLC010000007.1"/>
</dbReference>
<feature type="transmembrane region" description="Helical" evidence="1">
    <location>
        <begin position="496"/>
        <end position="515"/>
    </location>
</feature>
<evidence type="ECO:0000256" key="2">
    <source>
        <dbReference type="SAM" id="SignalP"/>
    </source>
</evidence>
<sequence length="527" mass="53366">MIRLFLPVGAALLVAPSFAQAATCSFIYGTNTSAYCGSGVFSGFDLSGYSDTSVLVSAAATTGAIDAGEDAIVVVNGTVDGGLTTEGYSYVFTRDGSEIASDTAVTMARGIMHSYGTISGGSYAFDLDGGNSYGGEVYSYGDVSADVAVTGSGYADFYGPVTVSDHLAVAEEGDSLSAVFTDFTASSNQSLGVVETGGYLSLYLANMGGSSYSAPLLTGGGNGSLTISRSTDVSVTSGDVIDTDSYATLTLYNSGVSATNGGIVDTDGTAYVYVYVYGYDSSMESSGDAVVGNAVAVRGDNLDISSANGTAIKATSTSTGAVTVDDSYYNSAGFSGSITGQVAISGGASGMDSLNFTSDVSITGLSGTAVELFGGDDEVTIGAGATLVGDFYLGDGADTLTITGTSATGWLDSVFYGGDSADDTDTLWFEGYADDAFTSTFDTVSLIMTYVFEDGFSIMFSGFESILFGVTTTETAAGDSYAMDPLTGETTNLSAVPVPAAMWLFGSALALLGLARRRRSRPAMAAA</sequence>
<organism evidence="3 4">
    <name type="scientific">Thioclava kandeliae</name>
    <dbReference type="NCBI Taxonomy" id="3070818"/>
    <lineage>
        <taxon>Bacteria</taxon>
        <taxon>Pseudomonadati</taxon>
        <taxon>Pseudomonadota</taxon>
        <taxon>Alphaproteobacteria</taxon>
        <taxon>Rhodobacterales</taxon>
        <taxon>Paracoccaceae</taxon>
        <taxon>Thioclava</taxon>
    </lineage>
</organism>
<keyword evidence="1" id="KW-1133">Transmembrane helix</keyword>
<evidence type="ECO:0000313" key="3">
    <source>
        <dbReference type="EMBL" id="MER5172162.1"/>
    </source>
</evidence>
<accession>A0ABV1SGY0</accession>
<dbReference type="Proteomes" id="UP001438953">
    <property type="component" value="Unassembled WGS sequence"/>
</dbReference>
<evidence type="ECO:0000313" key="4">
    <source>
        <dbReference type="Proteomes" id="UP001438953"/>
    </source>
</evidence>
<protein>
    <submittedName>
        <fullName evidence="3">VPLPA-CTERM sorting domain-containing protein</fullName>
    </submittedName>
</protein>
<comment type="caution">
    <text evidence="3">The sequence shown here is derived from an EMBL/GenBank/DDBJ whole genome shotgun (WGS) entry which is preliminary data.</text>
</comment>
<dbReference type="EMBL" id="JAYWLC010000007">
    <property type="protein sequence ID" value="MER5172162.1"/>
    <property type="molecule type" value="Genomic_DNA"/>
</dbReference>
<proteinExistence type="predicted"/>
<gene>
    <name evidence="3" type="ORF">VSX56_10270</name>
</gene>
<evidence type="ECO:0000256" key="1">
    <source>
        <dbReference type="SAM" id="Phobius"/>
    </source>
</evidence>
<keyword evidence="1" id="KW-0472">Membrane</keyword>
<reference evidence="3 4" key="2">
    <citation type="submission" date="2024-06" db="EMBL/GenBank/DDBJ databases">
        <title>Thioclava kandeliae sp. nov. from a rhizosphere soil sample of Kandelia candel in a mangrove.</title>
        <authorList>
            <person name="Mu T."/>
        </authorList>
    </citation>
    <scope>NUCLEOTIDE SEQUENCE [LARGE SCALE GENOMIC DNA]</scope>
    <source>
        <strain evidence="3 4">CPCC 100088</strain>
    </source>
</reference>